<keyword evidence="8" id="KW-0391">Immunity</keyword>
<dbReference type="Proteomes" id="UP000028990">
    <property type="component" value="Unassembled WGS sequence"/>
</dbReference>
<dbReference type="SUPFAM" id="SSF57667">
    <property type="entry name" value="beta-beta-alpha zinc fingers"/>
    <property type="match status" value="2"/>
</dbReference>
<feature type="domain" description="C2H2-type" evidence="19">
    <location>
        <begin position="279"/>
        <end position="306"/>
    </location>
</feature>
<dbReference type="Gene3D" id="3.30.160.60">
    <property type="entry name" value="Classic Zinc Finger"/>
    <property type="match status" value="3"/>
</dbReference>
<dbReference type="PROSITE" id="PS50157">
    <property type="entry name" value="ZINC_FINGER_C2H2_2"/>
    <property type="match status" value="3"/>
</dbReference>
<evidence type="ECO:0000256" key="10">
    <source>
        <dbReference type="ARBA" id="ARBA00023125"/>
    </source>
</evidence>
<evidence type="ECO:0000256" key="11">
    <source>
        <dbReference type="ARBA" id="ARBA00023130"/>
    </source>
</evidence>
<evidence type="ECO:0000256" key="14">
    <source>
        <dbReference type="ARBA" id="ARBA00074461"/>
    </source>
</evidence>
<dbReference type="GO" id="GO:0005634">
    <property type="term" value="C:nucleus"/>
    <property type="evidence" value="ECO:0007669"/>
    <property type="project" value="UniProtKB-SubCell"/>
</dbReference>
<dbReference type="FunFam" id="3.30.160.60:FF:000132">
    <property type="entry name" value="PR domain zinc finger protein 1"/>
    <property type="match status" value="1"/>
</dbReference>
<evidence type="ECO:0000256" key="2">
    <source>
        <dbReference type="ARBA" id="ARBA00006991"/>
    </source>
</evidence>
<evidence type="ECO:0000256" key="5">
    <source>
        <dbReference type="ARBA" id="ARBA00022737"/>
    </source>
</evidence>
<evidence type="ECO:0000256" key="1">
    <source>
        <dbReference type="ARBA" id="ARBA00004123"/>
    </source>
</evidence>
<evidence type="ECO:0000256" key="3">
    <source>
        <dbReference type="ARBA" id="ARBA00022588"/>
    </source>
</evidence>
<dbReference type="GO" id="GO:0051136">
    <property type="term" value="P:regulation of NK T cell differentiation"/>
    <property type="evidence" value="ECO:0007669"/>
    <property type="project" value="UniProtKB-ARBA"/>
</dbReference>
<evidence type="ECO:0000256" key="16">
    <source>
        <dbReference type="ARBA" id="ARBA00078155"/>
    </source>
</evidence>
<evidence type="ECO:0000256" key="7">
    <source>
        <dbReference type="ARBA" id="ARBA00022833"/>
    </source>
</evidence>
<dbReference type="GO" id="GO:0032823">
    <property type="term" value="P:regulation of natural killer cell differentiation"/>
    <property type="evidence" value="ECO:0007669"/>
    <property type="project" value="UniProtKB-ARBA"/>
</dbReference>
<dbReference type="GO" id="GO:0002250">
    <property type="term" value="P:adaptive immune response"/>
    <property type="evidence" value="ECO:0007669"/>
    <property type="project" value="UniProtKB-KW"/>
</dbReference>
<comment type="subcellular location">
    <subcellularLocation>
        <location evidence="1">Nucleus</location>
    </subcellularLocation>
</comment>
<keyword evidence="5" id="KW-0677">Repeat</keyword>
<evidence type="ECO:0000256" key="12">
    <source>
        <dbReference type="ARBA" id="ARBA00023163"/>
    </source>
</evidence>
<dbReference type="FunFam" id="3.30.160.60:FF:001272">
    <property type="entry name" value="Zinc finger protein 683"/>
    <property type="match status" value="1"/>
</dbReference>
<evidence type="ECO:0000256" key="17">
    <source>
        <dbReference type="PROSITE-ProRule" id="PRU00042"/>
    </source>
</evidence>
<protein>
    <recommendedName>
        <fullName evidence="14">Tissue-resident T-cell transcription regulator protein ZNF683</fullName>
    </recommendedName>
    <alternativeName>
        <fullName evidence="15">Homolog of Blimp-1 in T-cell</fullName>
    </alternativeName>
    <alternativeName>
        <fullName evidence="16">Zinc finger protein 683</fullName>
    </alternativeName>
</protein>
<dbReference type="InterPro" id="IPR013087">
    <property type="entry name" value="Znf_C2H2_type"/>
</dbReference>
<proteinExistence type="inferred from homology"/>
<sequence length="470" mass="51274">RPLPDTMQAHGSSCASWPCPLTWAPTRSSLLACPQRLDLCLYAVQLATLGTAPPGLREDTTTMKHRAPGLHTSSTDGEKLTVKYPLSKDKMEGQPETAAHGAPCQSLTPGNSSSPTSQLNTKIPSPSAFHPGPRSVPISTELPVHFLPFFPRCPLLPPPSQLFTYGALPSVQCPHLFILPQDTAYPTVAVPSLLMTAHEPGRCSDPEQTLLPNPGPFQASGPTLPSQTQDPGPGDDPNPSLGMEQADMTALGKRTSVGSRARTSALPYPLKKENGKILYECNVCSKSFGQLSNLKVHLRVHSGERPFQCALCQKSFTQFAHLQKHHLVHTGERPHKCQMCHKCFSSSSNLKTHLRLHSGDRPLQYRVCPSRFAQNVHQKLHHQLYTPQPCSLARSHLSLASLTCLAQWHQQALDLVGQPSEKQMGWDVDRVKGVLGIQGKASAASLSQHCSGEEAWGHGQNNERIFKMMS</sequence>
<dbReference type="GO" id="GO:1990841">
    <property type="term" value="F:promoter-specific chromatin binding"/>
    <property type="evidence" value="ECO:0007669"/>
    <property type="project" value="UniProtKB-ARBA"/>
</dbReference>
<keyword evidence="21" id="KW-1185">Reference proteome</keyword>
<organism evidence="20 21">
    <name type="scientific">Fukomys damarensis</name>
    <name type="common">Damaraland mole rat</name>
    <name type="synonym">Cryptomys damarensis</name>
    <dbReference type="NCBI Taxonomy" id="885580"/>
    <lineage>
        <taxon>Eukaryota</taxon>
        <taxon>Metazoa</taxon>
        <taxon>Chordata</taxon>
        <taxon>Craniata</taxon>
        <taxon>Vertebrata</taxon>
        <taxon>Euteleostomi</taxon>
        <taxon>Mammalia</taxon>
        <taxon>Eutheria</taxon>
        <taxon>Euarchontoglires</taxon>
        <taxon>Glires</taxon>
        <taxon>Rodentia</taxon>
        <taxon>Hystricomorpha</taxon>
        <taxon>Bathyergidae</taxon>
        <taxon>Fukomys</taxon>
    </lineage>
</organism>
<dbReference type="GO" id="GO:0033082">
    <property type="term" value="P:regulation of extrathymic T cell differentiation"/>
    <property type="evidence" value="ECO:0007669"/>
    <property type="project" value="UniProtKB-ARBA"/>
</dbReference>
<keyword evidence="7" id="KW-0862">Zinc</keyword>
<feature type="compositionally biased region" description="Polar residues" evidence="18">
    <location>
        <begin position="220"/>
        <end position="230"/>
    </location>
</feature>
<dbReference type="eggNOG" id="KOG2461">
    <property type="taxonomic scope" value="Eukaryota"/>
</dbReference>
<dbReference type="Pfam" id="PF00096">
    <property type="entry name" value="zf-C2H2"/>
    <property type="match status" value="3"/>
</dbReference>
<evidence type="ECO:0000256" key="13">
    <source>
        <dbReference type="ARBA" id="ARBA00023242"/>
    </source>
</evidence>
<dbReference type="PANTHER" id="PTHR16515">
    <property type="entry name" value="PR DOMAIN ZINC FINGER PROTEIN"/>
    <property type="match status" value="1"/>
</dbReference>
<evidence type="ECO:0000256" key="6">
    <source>
        <dbReference type="ARBA" id="ARBA00022771"/>
    </source>
</evidence>
<keyword evidence="11" id="KW-1064">Adaptive immunity</keyword>
<dbReference type="GO" id="GO:0045087">
    <property type="term" value="P:innate immune response"/>
    <property type="evidence" value="ECO:0007669"/>
    <property type="project" value="UniProtKB-KW"/>
</dbReference>
<feature type="region of interest" description="Disordered" evidence="18">
    <location>
        <begin position="199"/>
        <end position="244"/>
    </location>
</feature>
<dbReference type="FunFam" id="3.30.160.60:FF:000262">
    <property type="entry name" value="PR domain zinc finger protein 1"/>
    <property type="match status" value="1"/>
</dbReference>
<keyword evidence="13" id="KW-0539">Nucleus</keyword>
<feature type="domain" description="C2H2-type" evidence="19">
    <location>
        <begin position="307"/>
        <end position="334"/>
    </location>
</feature>
<evidence type="ECO:0000256" key="4">
    <source>
        <dbReference type="ARBA" id="ARBA00022723"/>
    </source>
</evidence>
<keyword evidence="9" id="KW-0805">Transcription regulation</keyword>
<evidence type="ECO:0000313" key="21">
    <source>
        <dbReference type="Proteomes" id="UP000028990"/>
    </source>
</evidence>
<feature type="region of interest" description="Disordered" evidence="18">
    <location>
        <begin position="55"/>
        <end position="77"/>
    </location>
</feature>
<comment type="similarity">
    <text evidence="2">Belongs to the krueppel C2H2-type zinc-finger protein family.</text>
</comment>
<feature type="region of interest" description="Disordered" evidence="18">
    <location>
        <begin position="90"/>
        <end position="134"/>
    </location>
</feature>
<keyword evidence="6 17" id="KW-0863">Zinc-finger</keyword>
<dbReference type="GO" id="GO:0000978">
    <property type="term" value="F:RNA polymerase II cis-regulatory region sequence-specific DNA binding"/>
    <property type="evidence" value="ECO:0007669"/>
    <property type="project" value="TreeGrafter"/>
</dbReference>
<dbReference type="GO" id="GO:0045165">
    <property type="term" value="P:cell fate commitment"/>
    <property type="evidence" value="ECO:0007669"/>
    <property type="project" value="TreeGrafter"/>
</dbReference>
<feature type="non-terminal residue" evidence="20">
    <location>
        <position position="1"/>
    </location>
</feature>
<dbReference type="InterPro" id="IPR036236">
    <property type="entry name" value="Znf_C2H2_sf"/>
</dbReference>
<evidence type="ECO:0000259" key="19">
    <source>
        <dbReference type="PROSITE" id="PS50157"/>
    </source>
</evidence>
<dbReference type="GO" id="GO:0005737">
    <property type="term" value="C:cytoplasm"/>
    <property type="evidence" value="ECO:0007669"/>
    <property type="project" value="TreeGrafter"/>
</dbReference>
<dbReference type="SMART" id="SM00355">
    <property type="entry name" value="ZnF_C2H2"/>
    <property type="match status" value="3"/>
</dbReference>
<dbReference type="GO" id="GO:0008270">
    <property type="term" value="F:zinc ion binding"/>
    <property type="evidence" value="ECO:0007669"/>
    <property type="project" value="UniProtKB-KW"/>
</dbReference>
<keyword evidence="10" id="KW-0238">DNA-binding</keyword>
<evidence type="ECO:0000313" key="20">
    <source>
        <dbReference type="EMBL" id="KFO37703.1"/>
    </source>
</evidence>
<name>A0A091E4U0_FUKDA</name>
<dbReference type="GO" id="GO:0003700">
    <property type="term" value="F:DNA-binding transcription factor activity"/>
    <property type="evidence" value="ECO:0007669"/>
    <property type="project" value="TreeGrafter"/>
</dbReference>
<dbReference type="PROSITE" id="PS00028">
    <property type="entry name" value="ZINC_FINGER_C2H2_1"/>
    <property type="match status" value="3"/>
</dbReference>
<dbReference type="PANTHER" id="PTHR16515:SF53">
    <property type="entry name" value="ZINC FINGER PROTEIN 683"/>
    <property type="match status" value="1"/>
</dbReference>
<dbReference type="EMBL" id="KN120745">
    <property type="protein sequence ID" value="KFO37703.1"/>
    <property type="molecule type" value="Genomic_DNA"/>
</dbReference>
<feature type="compositionally biased region" description="Polar residues" evidence="18">
    <location>
        <begin position="105"/>
        <end position="124"/>
    </location>
</feature>
<feature type="domain" description="C2H2-type" evidence="19">
    <location>
        <begin position="335"/>
        <end position="362"/>
    </location>
</feature>
<accession>A0A091E4U0</accession>
<reference evidence="20 21" key="1">
    <citation type="submission" date="2013-11" db="EMBL/GenBank/DDBJ databases">
        <title>The Damaraland mole rat (Fukomys damarensis) genome and evolution of African mole rats.</title>
        <authorList>
            <person name="Gladyshev V.N."/>
            <person name="Fang X."/>
        </authorList>
    </citation>
    <scope>NUCLEOTIDE SEQUENCE [LARGE SCALE GENOMIC DNA]</scope>
    <source>
        <tissue evidence="20">Liver</tissue>
    </source>
</reference>
<dbReference type="GO" id="GO:0006357">
    <property type="term" value="P:regulation of transcription by RNA polymerase II"/>
    <property type="evidence" value="ECO:0007669"/>
    <property type="project" value="TreeGrafter"/>
</dbReference>
<evidence type="ECO:0000256" key="9">
    <source>
        <dbReference type="ARBA" id="ARBA00023015"/>
    </source>
</evidence>
<dbReference type="InterPro" id="IPR050331">
    <property type="entry name" value="Zinc_finger"/>
</dbReference>
<evidence type="ECO:0000256" key="8">
    <source>
        <dbReference type="ARBA" id="ARBA00022859"/>
    </source>
</evidence>
<keyword evidence="3" id="KW-0399">Innate immunity</keyword>
<keyword evidence="4" id="KW-0479">Metal-binding</keyword>
<gene>
    <name evidence="20" type="ORF">H920_00870</name>
</gene>
<dbReference type="AlphaFoldDB" id="A0A091E4U0"/>
<evidence type="ECO:0000256" key="18">
    <source>
        <dbReference type="SAM" id="MobiDB-lite"/>
    </source>
</evidence>
<dbReference type="STRING" id="885580.ENSFDAP00000013705"/>
<keyword evidence="12" id="KW-0804">Transcription</keyword>
<evidence type="ECO:0000256" key="15">
    <source>
        <dbReference type="ARBA" id="ARBA00075301"/>
    </source>
</evidence>